<dbReference type="AlphaFoldDB" id="A0A8K1LUI7"/>
<evidence type="ECO:0000313" key="1">
    <source>
        <dbReference type="EMBL" id="TRZ26148.1"/>
    </source>
</evidence>
<dbReference type="EMBL" id="SWJQ01000016">
    <property type="protein sequence ID" value="TRZ26148.1"/>
    <property type="molecule type" value="Genomic_DNA"/>
</dbReference>
<dbReference type="Proteomes" id="UP000796761">
    <property type="component" value="Unassembled WGS sequence"/>
</dbReference>
<comment type="caution">
    <text evidence="1">The sequence shown here is derived from an EMBL/GenBank/DDBJ whole genome shotgun (WGS) entry which is preliminary data.</text>
</comment>
<gene>
    <name evidence="1" type="ORF">HGM15179_000998</name>
</gene>
<proteinExistence type="predicted"/>
<reference evidence="1" key="1">
    <citation type="submission" date="2019-04" db="EMBL/GenBank/DDBJ databases">
        <title>Genome assembly of Zosterops borbonicus 15179.</title>
        <authorList>
            <person name="Leroy T."/>
            <person name="Anselmetti Y."/>
            <person name="Tilak M.-K."/>
            <person name="Nabholz B."/>
        </authorList>
    </citation>
    <scope>NUCLEOTIDE SEQUENCE</scope>
    <source>
        <strain evidence="1">HGM_15179</strain>
        <tissue evidence="1">Muscle</tissue>
    </source>
</reference>
<protein>
    <submittedName>
        <fullName evidence="1">Uncharacterized protein</fullName>
    </submittedName>
</protein>
<name>A0A8K1LUI7_9PASS</name>
<sequence>MCVIFADTHTDPIAVAAHTLVPRTKPKFLLLGMLSLDPEVTLVERDNNSAVAEISNLEQDLFSFKGFNISSQYNAVGELAHYPFQSCIKVVKEDVEEN</sequence>
<evidence type="ECO:0000313" key="2">
    <source>
        <dbReference type="Proteomes" id="UP000796761"/>
    </source>
</evidence>
<organism evidence="1 2">
    <name type="scientific">Zosterops borbonicus</name>
    <dbReference type="NCBI Taxonomy" id="364589"/>
    <lineage>
        <taxon>Eukaryota</taxon>
        <taxon>Metazoa</taxon>
        <taxon>Chordata</taxon>
        <taxon>Craniata</taxon>
        <taxon>Vertebrata</taxon>
        <taxon>Euteleostomi</taxon>
        <taxon>Archelosauria</taxon>
        <taxon>Archosauria</taxon>
        <taxon>Dinosauria</taxon>
        <taxon>Saurischia</taxon>
        <taxon>Theropoda</taxon>
        <taxon>Coelurosauria</taxon>
        <taxon>Aves</taxon>
        <taxon>Neognathae</taxon>
        <taxon>Neoaves</taxon>
        <taxon>Telluraves</taxon>
        <taxon>Australaves</taxon>
        <taxon>Passeriformes</taxon>
        <taxon>Sylvioidea</taxon>
        <taxon>Zosteropidae</taxon>
        <taxon>Zosterops</taxon>
    </lineage>
</organism>
<accession>A0A8K1LUI7</accession>
<keyword evidence="2" id="KW-1185">Reference proteome</keyword>